<proteinExistence type="predicted"/>
<evidence type="ECO:0000256" key="2">
    <source>
        <dbReference type="SAM" id="Phobius"/>
    </source>
</evidence>
<feature type="compositionally biased region" description="Low complexity" evidence="1">
    <location>
        <begin position="26"/>
        <end position="35"/>
    </location>
</feature>
<feature type="transmembrane region" description="Helical" evidence="2">
    <location>
        <begin position="62"/>
        <end position="85"/>
    </location>
</feature>
<dbReference type="SUPFAM" id="SSF53474">
    <property type="entry name" value="alpha/beta-Hydrolases"/>
    <property type="match status" value="1"/>
</dbReference>
<dbReference type="Pfam" id="PF12146">
    <property type="entry name" value="Hydrolase_4"/>
    <property type="match status" value="1"/>
</dbReference>
<gene>
    <name evidence="4" type="ORF">PPROV_000635700</name>
</gene>
<evidence type="ECO:0000313" key="5">
    <source>
        <dbReference type="Proteomes" id="UP000660262"/>
    </source>
</evidence>
<evidence type="ECO:0000313" key="4">
    <source>
        <dbReference type="EMBL" id="GHP07615.1"/>
    </source>
</evidence>
<dbReference type="PANTHER" id="PTHR12277">
    <property type="entry name" value="ALPHA/BETA HYDROLASE DOMAIN-CONTAINING PROTEIN"/>
    <property type="match status" value="1"/>
</dbReference>
<dbReference type="Gene3D" id="3.40.50.1820">
    <property type="entry name" value="alpha/beta hydrolase"/>
    <property type="match status" value="1"/>
</dbReference>
<keyword evidence="2" id="KW-0472">Membrane</keyword>
<dbReference type="OrthoDB" id="10249433at2759"/>
<keyword evidence="5" id="KW-1185">Reference proteome</keyword>
<accession>A0A830HLX0</accession>
<evidence type="ECO:0000256" key="1">
    <source>
        <dbReference type="SAM" id="MobiDB-lite"/>
    </source>
</evidence>
<feature type="region of interest" description="Disordered" evidence="1">
    <location>
        <begin position="24"/>
        <end position="48"/>
    </location>
</feature>
<name>A0A830HLX0_9CHLO</name>
<protein>
    <recommendedName>
        <fullName evidence="3">Serine aminopeptidase S33 domain-containing protein</fullName>
    </recommendedName>
</protein>
<dbReference type="AlphaFoldDB" id="A0A830HLX0"/>
<keyword evidence="2" id="KW-0812">Transmembrane</keyword>
<evidence type="ECO:0000259" key="3">
    <source>
        <dbReference type="Pfam" id="PF12146"/>
    </source>
</evidence>
<reference evidence="4" key="1">
    <citation type="submission" date="2020-10" db="EMBL/GenBank/DDBJ databases">
        <title>Unveiling of a novel bifunctional photoreceptor, Dualchrome1, isolated from a cosmopolitan green alga.</title>
        <authorList>
            <person name="Suzuki S."/>
            <person name="Kawachi M."/>
        </authorList>
    </citation>
    <scope>NUCLEOTIDE SEQUENCE</scope>
    <source>
        <strain evidence="4">NIES 2893</strain>
    </source>
</reference>
<feature type="domain" description="Serine aminopeptidase S33" evidence="3">
    <location>
        <begin position="147"/>
        <end position="283"/>
    </location>
</feature>
<sequence length="394" mass="42059">MAEPHGFSFGRLWRRVRPPYNGGGARAVASRAGPAASGGGAPRPNSKLGELKSRSRVVCARAISGLASTIKVAGVAYAGALAMLYTFQRRVMYFPGEAAEVANASTMRARHGAAVEGIVDVFVPVKDGSGAVVHGYYLPPLPLARDRTTLVLFHGNAGHVAHRIWLCAALRTATGGCGVAIMDYRGYGRSDPRYAPAEVARASLESAGKKSFSSNAASPSESGIHADADAFVDHIAELGRLNVGRDIFLVGESLGTAVSVSMASRRNVRGLVLFSAFTSITDVAVMAYGSLVPGPLLRLLVKDRFDSLGLAMNSNNRTNTRTSKPIGPLAHTPLLMFHGDYDDIVPMELGLELYRAWPCLNKAFVTVKGRGHNDLYDKGDEVFRSVRNFVQSNQ</sequence>
<dbReference type="InterPro" id="IPR029058">
    <property type="entry name" value="AB_hydrolase_fold"/>
</dbReference>
<keyword evidence="2" id="KW-1133">Transmembrane helix</keyword>
<dbReference type="EMBL" id="BNJQ01000017">
    <property type="protein sequence ID" value="GHP07615.1"/>
    <property type="molecule type" value="Genomic_DNA"/>
</dbReference>
<dbReference type="Proteomes" id="UP000660262">
    <property type="component" value="Unassembled WGS sequence"/>
</dbReference>
<feature type="transmembrane region" description="Helical" evidence="2">
    <location>
        <begin position="271"/>
        <end position="291"/>
    </location>
</feature>
<organism evidence="4 5">
    <name type="scientific">Pycnococcus provasolii</name>
    <dbReference type="NCBI Taxonomy" id="41880"/>
    <lineage>
        <taxon>Eukaryota</taxon>
        <taxon>Viridiplantae</taxon>
        <taxon>Chlorophyta</taxon>
        <taxon>Pseudoscourfieldiophyceae</taxon>
        <taxon>Pseudoscourfieldiales</taxon>
        <taxon>Pycnococcaceae</taxon>
        <taxon>Pycnococcus</taxon>
    </lineage>
</organism>
<dbReference type="InterPro" id="IPR022742">
    <property type="entry name" value="Hydrolase_4"/>
</dbReference>
<comment type="caution">
    <text evidence="4">The sequence shown here is derived from an EMBL/GenBank/DDBJ whole genome shotgun (WGS) entry which is preliminary data.</text>
</comment>